<organism evidence="2 3">
    <name type="scientific">Durusdinium trenchii</name>
    <dbReference type="NCBI Taxonomy" id="1381693"/>
    <lineage>
        <taxon>Eukaryota</taxon>
        <taxon>Sar</taxon>
        <taxon>Alveolata</taxon>
        <taxon>Dinophyceae</taxon>
        <taxon>Suessiales</taxon>
        <taxon>Symbiodiniaceae</taxon>
        <taxon>Durusdinium</taxon>
    </lineage>
</organism>
<dbReference type="Proteomes" id="UP001642464">
    <property type="component" value="Unassembled WGS sequence"/>
</dbReference>
<name>A0ABP0IZG4_9DINO</name>
<dbReference type="PANTHER" id="PTHR48080">
    <property type="entry name" value="D-GALACTONATE DEHYDRATASE-RELATED"/>
    <property type="match status" value="1"/>
</dbReference>
<accession>A0ABP0IZG4</accession>
<sequence length="455" mass="51239">MLNRRQFLAASAGATLTTWSLMSRQLLQAADSLPSERHFHVRDIQRTTLRLEFRPTPRRNMDREIPHWRWAEVCEVTLESGAVGFGETLLFYTWGVPSDDDVARVRGQSAIEMMWDDSLGAGLQMALFDAVARTAHVPVHSLLGHKHTSRTPLSWWNIDTSAEDMASECAEAYRQGYMSYKTKGRPWFDLKQQLDLATKEVPEDFMIDMDFNDTLLTAEQGLPILKDLERYPQVDIFETPIPQKDVAGNRAICAATDINVALHYGTPDPATVVRESAADGFVVGHGAEALMSAGRFAEEVEMPFWLQLVGSDITAAWSLHFGGVLKQALWPAVNCHQLYEERLLIDPITVSDGHAEVPDRIGLGYELNRDAVERFKVQKPAQRPEPQRLIETTWPDGRTMYTASNGTVNFMLHAAMEGKYPYFEAGADTRLVPDDGSSRWKELYKRARKEGPISV</sequence>
<evidence type="ECO:0000313" key="2">
    <source>
        <dbReference type="EMBL" id="CAK9007503.1"/>
    </source>
</evidence>
<dbReference type="InterPro" id="IPR036849">
    <property type="entry name" value="Enolase-like_C_sf"/>
</dbReference>
<dbReference type="EMBL" id="CAXAMM010005506">
    <property type="protein sequence ID" value="CAK9007503.1"/>
    <property type="molecule type" value="Genomic_DNA"/>
</dbReference>
<gene>
    <name evidence="2" type="ORF">SCF082_LOCUS9481</name>
</gene>
<evidence type="ECO:0000313" key="3">
    <source>
        <dbReference type="Proteomes" id="UP001642464"/>
    </source>
</evidence>
<evidence type="ECO:0000259" key="1">
    <source>
        <dbReference type="Pfam" id="PF13378"/>
    </source>
</evidence>
<protein>
    <submittedName>
        <fullName evidence="2">N-succinyl-L-Arg/Lys racemase (N-succinyl amino acid racemase) (NSAR)</fullName>
    </submittedName>
</protein>
<dbReference type="InterPro" id="IPR034593">
    <property type="entry name" value="DgoD-like"/>
</dbReference>
<dbReference type="SUPFAM" id="SSF54826">
    <property type="entry name" value="Enolase N-terminal domain-like"/>
    <property type="match status" value="1"/>
</dbReference>
<reference evidence="2 3" key="1">
    <citation type="submission" date="2024-02" db="EMBL/GenBank/DDBJ databases">
        <authorList>
            <person name="Chen Y."/>
            <person name="Shah S."/>
            <person name="Dougan E. K."/>
            <person name="Thang M."/>
            <person name="Chan C."/>
        </authorList>
    </citation>
    <scope>NUCLEOTIDE SEQUENCE [LARGE SCALE GENOMIC DNA]</scope>
</reference>
<proteinExistence type="predicted"/>
<feature type="domain" description="Enolase C-terminal" evidence="1">
    <location>
        <begin position="164"/>
        <end position="371"/>
    </location>
</feature>
<dbReference type="Gene3D" id="3.30.390.10">
    <property type="entry name" value="Enolase-like, N-terminal domain"/>
    <property type="match status" value="1"/>
</dbReference>
<dbReference type="Pfam" id="PF13378">
    <property type="entry name" value="MR_MLE_C"/>
    <property type="match status" value="1"/>
</dbReference>
<dbReference type="InterPro" id="IPR029017">
    <property type="entry name" value="Enolase-like_N"/>
</dbReference>
<comment type="caution">
    <text evidence="2">The sequence shown here is derived from an EMBL/GenBank/DDBJ whole genome shotgun (WGS) entry which is preliminary data.</text>
</comment>
<dbReference type="InterPro" id="IPR029065">
    <property type="entry name" value="Enolase_C-like"/>
</dbReference>
<dbReference type="Gene3D" id="3.20.20.120">
    <property type="entry name" value="Enolase-like C-terminal domain"/>
    <property type="match status" value="1"/>
</dbReference>
<dbReference type="SUPFAM" id="SSF51604">
    <property type="entry name" value="Enolase C-terminal domain-like"/>
    <property type="match status" value="1"/>
</dbReference>
<keyword evidence="3" id="KW-1185">Reference proteome</keyword>